<keyword evidence="4 6" id="KW-1133">Transmembrane helix</keyword>
<name>A0A8S1CBP0_9INSE</name>
<dbReference type="InterPro" id="IPR059112">
    <property type="entry name" value="CysZ/EI24"/>
</dbReference>
<dbReference type="PANTHER" id="PTHR21389">
    <property type="entry name" value="P53 INDUCED PROTEIN"/>
    <property type="match status" value="1"/>
</dbReference>
<evidence type="ECO:0008006" key="9">
    <source>
        <dbReference type="Google" id="ProtNLM"/>
    </source>
</evidence>
<protein>
    <recommendedName>
        <fullName evidence="9">Etoposide-induced protein 2.4 homolog</fullName>
    </recommendedName>
</protein>
<feature type="transmembrane region" description="Helical" evidence="6">
    <location>
        <begin position="186"/>
        <end position="207"/>
    </location>
</feature>
<evidence type="ECO:0000256" key="1">
    <source>
        <dbReference type="ARBA" id="ARBA00004141"/>
    </source>
</evidence>
<evidence type="ECO:0000256" key="5">
    <source>
        <dbReference type="ARBA" id="ARBA00023136"/>
    </source>
</evidence>
<reference evidence="7 8" key="1">
    <citation type="submission" date="2020-04" db="EMBL/GenBank/DDBJ databases">
        <authorList>
            <person name="Alioto T."/>
            <person name="Alioto T."/>
            <person name="Gomez Garrido J."/>
        </authorList>
    </citation>
    <scope>NUCLEOTIDE SEQUENCE [LARGE SCALE GENOMIC DNA]</scope>
</reference>
<dbReference type="Pfam" id="PF07264">
    <property type="entry name" value="EI24"/>
    <property type="match status" value="1"/>
</dbReference>
<sequence length="320" mass="36179">MGTVEIFQRILYAIARGIYDSSMGFFNLAHLDKKIQERELQTPVRRQSSKKNEKSAEKSNLMQQTLQCCTLNGGIFLFSIVVFDFFILPVLGEIVKFLGTDRETWLWTKSLLSWTFGAVWVLPIFLLSKLINALWFQDIANSAYRYSRGRPVMMPSLSKTVADFLFSLLVQSLFLLQAMLVSMLPLHPLGSVLSMIHMSLLYSLYAFEYKWFNMGWELHKRLTFIETQWPYFLGFGLPLTISTSISTSFIINGCLFSILFPWFIVSANEAQVVANSCDYPMQLFMPVIAISNLAFNKTVGTGGNAAGANPTTAAARVQKS</sequence>
<dbReference type="OrthoDB" id="266518at2759"/>
<dbReference type="GO" id="GO:0005783">
    <property type="term" value="C:endoplasmic reticulum"/>
    <property type="evidence" value="ECO:0007669"/>
    <property type="project" value="TreeGrafter"/>
</dbReference>
<dbReference type="GO" id="GO:0016236">
    <property type="term" value="P:macroautophagy"/>
    <property type="evidence" value="ECO:0007669"/>
    <property type="project" value="TreeGrafter"/>
</dbReference>
<feature type="transmembrane region" description="Helical" evidence="6">
    <location>
        <begin position="157"/>
        <end position="180"/>
    </location>
</feature>
<proteinExistence type="inferred from homology"/>
<evidence type="ECO:0000256" key="4">
    <source>
        <dbReference type="ARBA" id="ARBA00022989"/>
    </source>
</evidence>
<keyword evidence="5 6" id="KW-0472">Membrane</keyword>
<keyword evidence="8" id="KW-1185">Reference proteome</keyword>
<evidence type="ECO:0000313" key="7">
    <source>
        <dbReference type="EMBL" id="CAB3365646.1"/>
    </source>
</evidence>
<evidence type="ECO:0000256" key="6">
    <source>
        <dbReference type="SAM" id="Phobius"/>
    </source>
</evidence>
<evidence type="ECO:0000256" key="3">
    <source>
        <dbReference type="ARBA" id="ARBA00022692"/>
    </source>
</evidence>
<dbReference type="AlphaFoldDB" id="A0A8S1CBP0"/>
<evidence type="ECO:0000313" key="8">
    <source>
        <dbReference type="Proteomes" id="UP000494165"/>
    </source>
</evidence>
<dbReference type="EMBL" id="CADEPI010000021">
    <property type="protein sequence ID" value="CAB3365646.1"/>
    <property type="molecule type" value="Genomic_DNA"/>
</dbReference>
<gene>
    <name evidence="7" type="ORF">CLODIP_2_CD05537</name>
</gene>
<evidence type="ECO:0000256" key="2">
    <source>
        <dbReference type="ARBA" id="ARBA00010970"/>
    </source>
</evidence>
<organism evidence="7 8">
    <name type="scientific">Cloeon dipterum</name>
    <dbReference type="NCBI Taxonomy" id="197152"/>
    <lineage>
        <taxon>Eukaryota</taxon>
        <taxon>Metazoa</taxon>
        <taxon>Ecdysozoa</taxon>
        <taxon>Arthropoda</taxon>
        <taxon>Hexapoda</taxon>
        <taxon>Insecta</taxon>
        <taxon>Pterygota</taxon>
        <taxon>Palaeoptera</taxon>
        <taxon>Ephemeroptera</taxon>
        <taxon>Pisciforma</taxon>
        <taxon>Baetidae</taxon>
        <taxon>Cloeon</taxon>
    </lineage>
</organism>
<comment type="subcellular location">
    <subcellularLocation>
        <location evidence="1">Membrane</location>
        <topology evidence="1">Multi-pass membrane protein</topology>
    </subcellularLocation>
</comment>
<keyword evidence="3 6" id="KW-0812">Transmembrane</keyword>
<dbReference type="Proteomes" id="UP000494165">
    <property type="component" value="Unassembled WGS sequence"/>
</dbReference>
<dbReference type="GO" id="GO:0016020">
    <property type="term" value="C:membrane"/>
    <property type="evidence" value="ECO:0007669"/>
    <property type="project" value="UniProtKB-SubCell"/>
</dbReference>
<dbReference type="PANTHER" id="PTHR21389:SF0">
    <property type="entry name" value="ETOPOSIDE-INDUCED PROTEIN 2.4 HOMOLOG"/>
    <property type="match status" value="1"/>
</dbReference>
<comment type="caution">
    <text evidence="7">The sequence shown here is derived from an EMBL/GenBank/DDBJ whole genome shotgun (WGS) entry which is preliminary data.</text>
</comment>
<feature type="transmembrane region" description="Helical" evidence="6">
    <location>
        <begin position="68"/>
        <end position="91"/>
    </location>
</feature>
<feature type="transmembrane region" description="Helical" evidence="6">
    <location>
        <begin position="111"/>
        <end position="136"/>
    </location>
</feature>
<feature type="transmembrane region" description="Helical" evidence="6">
    <location>
        <begin position="228"/>
        <end position="251"/>
    </location>
</feature>
<accession>A0A8S1CBP0</accession>
<comment type="similarity">
    <text evidence="2">Belongs to the EI24 family.</text>
</comment>